<sequence length="250" mass="29056">MITVVVPLVIYLQALNINLDVEINMNSYITRLERTTIQIIVVGILITGLLIVSNLVLPISIHRLSVMLSVECLYILYIILSSQSEIFEISTEFTYLKIDLSILNLLLIPVSILYMIRTILKYIFKRRELNCNLIILDAIHMKNNNSKIKIRKYIIKEKSIDQSIRDYLLKNFNEIIRELESSLLISRKSSNYTVTTNGIDLLKRYGKMSFDELPNLDALQVWTEADLEKLAEKRAKYNKKNKNKKITQVD</sequence>
<proteinExistence type="predicted"/>
<feature type="transmembrane region" description="Helical" evidence="1">
    <location>
        <begin position="64"/>
        <end position="80"/>
    </location>
</feature>
<reference evidence="2" key="1">
    <citation type="journal article" date="2015" name="Nature">
        <title>Complex archaea that bridge the gap between prokaryotes and eukaryotes.</title>
        <authorList>
            <person name="Spang A."/>
            <person name="Saw J.H."/>
            <person name="Jorgensen S.L."/>
            <person name="Zaremba-Niedzwiedzka K."/>
            <person name="Martijn J."/>
            <person name="Lind A.E."/>
            <person name="van Eijk R."/>
            <person name="Schleper C."/>
            <person name="Guy L."/>
            <person name="Ettema T.J."/>
        </authorList>
    </citation>
    <scope>NUCLEOTIDE SEQUENCE</scope>
</reference>
<feature type="transmembrane region" description="Helical" evidence="1">
    <location>
        <begin position="100"/>
        <end position="120"/>
    </location>
</feature>
<keyword evidence="1" id="KW-0472">Membrane</keyword>
<organism evidence="2">
    <name type="scientific">marine sediment metagenome</name>
    <dbReference type="NCBI Taxonomy" id="412755"/>
    <lineage>
        <taxon>unclassified sequences</taxon>
        <taxon>metagenomes</taxon>
        <taxon>ecological metagenomes</taxon>
    </lineage>
</organism>
<keyword evidence="1" id="KW-0812">Transmembrane</keyword>
<dbReference type="AlphaFoldDB" id="A0A0F9JTI1"/>
<comment type="caution">
    <text evidence="2">The sequence shown here is derived from an EMBL/GenBank/DDBJ whole genome shotgun (WGS) entry which is preliminary data.</text>
</comment>
<gene>
    <name evidence="2" type="ORF">LCGC14_1718850</name>
</gene>
<accession>A0A0F9JTI1</accession>
<protein>
    <submittedName>
        <fullName evidence="2">Uncharacterized protein</fullName>
    </submittedName>
</protein>
<name>A0A0F9JTI1_9ZZZZ</name>
<keyword evidence="1" id="KW-1133">Transmembrane helix</keyword>
<feature type="transmembrane region" description="Helical" evidence="1">
    <location>
        <begin position="38"/>
        <end position="57"/>
    </location>
</feature>
<evidence type="ECO:0000313" key="2">
    <source>
        <dbReference type="EMBL" id="KKM13183.1"/>
    </source>
</evidence>
<evidence type="ECO:0000256" key="1">
    <source>
        <dbReference type="SAM" id="Phobius"/>
    </source>
</evidence>
<dbReference type="EMBL" id="LAZR01015436">
    <property type="protein sequence ID" value="KKM13183.1"/>
    <property type="molecule type" value="Genomic_DNA"/>
</dbReference>